<dbReference type="CDD" id="cd03270">
    <property type="entry name" value="ABC_UvrA_I"/>
    <property type="match status" value="1"/>
</dbReference>
<evidence type="ECO:0000256" key="1">
    <source>
        <dbReference type="ARBA" id="ARBA00004496"/>
    </source>
</evidence>
<dbReference type="GO" id="GO:0006281">
    <property type="term" value="P:DNA repair"/>
    <property type="evidence" value="ECO:0007669"/>
    <property type="project" value="UniProtKB-KW"/>
</dbReference>
<dbReference type="GO" id="GO:0016887">
    <property type="term" value="F:ATP hydrolysis activity"/>
    <property type="evidence" value="ECO:0007669"/>
    <property type="project" value="InterPro"/>
</dbReference>
<keyword evidence="7" id="KW-0067">ATP-binding</keyword>
<keyword evidence="16" id="KW-1185">Reference proteome</keyword>
<evidence type="ECO:0000313" key="16">
    <source>
        <dbReference type="Proteomes" id="UP000273143"/>
    </source>
</evidence>
<dbReference type="InterPro" id="IPR027417">
    <property type="entry name" value="P-loop_NTPase"/>
</dbReference>
<gene>
    <name evidence="15" type="ORF">DM558_09085</name>
</gene>
<evidence type="ECO:0000313" key="15">
    <source>
        <dbReference type="EMBL" id="AZS50924.1"/>
    </source>
</evidence>
<dbReference type="GO" id="GO:0004518">
    <property type="term" value="F:nuclease activity"/>
    <property type="evidence" value="ECO:0007669"/>
    <property type="project" value="UniProtKB-KW"/>
</dbReference>
<accession>A0A3S9XEQ9</accession>
<dbReference type="SUPFAM" id="SSF52540">
    <property type="entry name" value="P-loop containing nucleoside triphosphate hydrolases"/>
    <property type="match status" value="2"/>
</dbReference>
<keyword evidence="3" id="KW-0677">Repeat</keyword>
<sequence length="750" mass="83619">MKNQIKIVGATQNNLKNLSFIIPKNKITVFTGVSGSGKSSLVIDTLGAESQRLLNETYSPYIQNLLPHYQRPNVEIIENLPVSIIINQKKLGGNARSTVGTMTDIYSSLRLLYSRIGTPFVGYSMVFSFNNKQGMCSHCEGLGTVKKIDLEKLIDFTKSLNEGAIKFPTFNPGGWRLGRYTESGFFDNDLPIRKYSEAQKKLLFEGKEQTPPAPSKQWHKTAKYVGLIPRIEQAFIKKENYRYGDALAKIITSQPCPICHEQRLNETILSCKIKEKSIGDCVFMPLTQLFNFISQIKKPITDDLVKLILKQINTLIRLGLGYLTLGRMTKTLSGGESQRVKMSKYLNSSLSDVLYIFDEPSIGLHPRDLHGVTIILKELVQRGNSVIIVEHDPDIIKAADHIIDMGPEAGENGGHICFQGNFQDLLLSRTKTGVALGEIHTLKAQRMEFKDFYTLEQVSLFNVKNASVKIPKHALTIVTGVAGSGKSTLISKLFMKQYPQSVLLNQDRVHASDRSNIASFLDVFDEIRNIFAKESGQLPAFFSFNSKGACPLCKGKGILKTDLAFLGDVESECDKCHGSRYSNEALSYTYKGYSIHQVLQMTATQALQLFNNEKIKKILTMIGQVNLGYIKLGQSLDTFSGGELQRLKLAKVLLLSDSKILILDEPSTGLHEFDIKNLLKLFDFIISEGKTLIVIEHNLSVMCHADWIIDMGPDGGTQGGKVLYMGYLAGLLLNTESYTAKYLANYTLNR</sequence>
<keyword evidence="2" id="KW-0963">Cytoplasm</keyword>
<dbReference type="GO" id="GO:0005737">
    <property type="term" value="C:cytoplasm"/>
    <property type="evidence" value="ECO:0007669"/>
    <property type="project" value="UniProtKB-SubCell"/>
</dbReference>
<evidence type="ECO:0000256" key="7">
    <source>
        <dbReference type="ARBA" id="ARBA00022840"/>
    </source>
</evidence>
<dbReference type="Pfam" id="PF00005">
    <property type="entry name" value="ABC_tran"/>
    <property type="match status" value="1"/>
</dbReference>
<evidence type="ECO:0000256" key="11">
    <source>
        <dbReference type="ARBA" id="ARBA00038000"/>
    </source>
</evidence>
<keyword evidence="5" id="KW-0227">DNA damage</keyword>
<evidence type="ECO:0000256" key="5">
    <source>
        <dbReference type="ARBA" id="ARBA00022763"/>
    </source>
</evidence>
<keyword evidence="4" id="KW-0547">Nucleotide-binding</keyword>
<dbReference type="Gene3D" id="1.10.8.280">
    <property type="entry name" value="ABC transporter ATPase domain-like"/>
    <property type="match status" value="1"/>
</dbReference>
<evidence type="ECO:0000256" key="4">
    <source>
        <dbReference type="ARBA" id="ARBA00022741"/>
    </source>
</evidence>
<comment type="similarity">
    <text evidence="11">Belongs to the ABC transporter superfamily. UvrA family.</text>
</comment>
<dbReference type="GO" id="GO:0003677">
    <property type="term" value="F:DNA binding"/>
    <property type="evidence" value="ECO:0007669"/>
    <property type="project" value="UniProtKB-KW"/>
</dbReference>
<comment type="subcellular location">
    <subcellularLocation>
        <location evidence="1">Cytoplasm</location>
    </subcellularLocation>
</comment>
<dbReference type="InterPro" id="IPR017871">
    <property type="entry name" value="ABC_transporter-like_CS"/>
</dbReference>
<dbReference type="Gene3D" id="3.40.50.300">
    <property type="entry name" value="P-loop containing nucleotide triphosphate hydrolases"/>
    <property type="match status" value="2"/>
</dbReference>
<keyword evidence="6" id="KW-0228">DNA excision</keyword>
<proteinExistence type="inferred from homology"/>
<evidence type="ECO:0000256" key="6">
    <source>
        <dbReference type="ARBA" id="ARBA00022769"/>
    </source>
</evidence>
<dbReference type="GO" id="GO:0005524">
    <property type="term" value="F:ATP binding"/>
    <property type="evidence" value="ECO:0007669"/>
    <property type="project" value="UniProtKB-KW"/>
</dbReference>
<dbReference type="KEGG" id="emo:DM558_09085"/>
<dbReference type="PANTHER" id="PTHR43152">
    <property type="entry name" value="UVRABC SYSTEM PROTEIN A"/>
    <property type="match status" value="1"/>
</dbReference>
<dbReference type="EMBL" id="CP029822">
    <property type="protein sequence ID" value="AZS50924.1"/>
    <property type="molecule type" value="Genomic_DNA"/>
</dbReference>
<evidence type="ECO:0000256" key="3">
    <source>
        <dbReference type="ARBA" id="ARBA00022737"/>
    </source>
</evidence>
<evidence type="ECO:0000256" key="2">
    <source>
        <dbReference type="ARBA" id="ARBA00022490"/>
    </source>
</evidence>
<protein>
    <recommendedName>
        <fullName evidence="12">UvrABC system protein A</fullName>
    </recommendedName>
    <alternativeName>
        <fullName evidence="13">Excinuclease ABC subunit A</fullName>
    </alternativeName>
</protein>
<feature type="domain" description="ABC transporter" evidence="14">
    <location>
        <begin position="447"/>
        <end position="744"/>
    </location>
</feature>
<dbReference type="PANTHER" id="PTHR43152:SF3">
    <property type="entry name" value="UVRABC SYSTEM PROTEIN A"/>
    <property type="match status" value="1"/>
</dbReference>
<name>A0A3S9XEQ9_9GAMM</name>
<keyword evidence="10" id="KW-0234">DNA repair</keyword>
<evidence type="ECO:0000256" key="8">
    <source>
        <dbReference type="ARBA" id="ARBA00022881"/>
    </source>
</evidence>
<dbReference type="Gene3D" id="1.20.1580.10">
    <property type="entry name" value="ABC transporter ATPase like domain"/>
    <property type="match status" value="2"/>
</dbReference>
<dbReference type="Proteomes" id="UP000273143">
    <property type="component" value="Chromosome"/>
</dbReference>
<evidence type="ECO:0000256" key="12">
    <source>
        <dbReference type="ARBA" id="ARBA00039316"/>
    </source>
</evidence>
<keyword evidence="9" id="KW-0238">DNA-binding</keyword>
<keyword evidence="8" id="KW-0267">Excision nuclease</keyword>
<organism evidence="15 16">
    <name type="scientific">Entomomonas moraniae</name>
    <dbReference type="NCBI Taxonomy" id="2213226"/>
    <lineage>
        <taxon>Bacteria</taxon>
        <taxon>Pseudomonadati</taxon>
        <taxon>Pseudomonadota</taxon>
        <taxon>Gammaproteobacteria</taxon>
        <taxon>Pseudomonadales</taxon>
        <taxon>Pseudomonadaceae</taxon>
        <taxon>Entomomonas</taxon>
    </lineage>
</organism>
<dbReference type="PROSITE" id="PS00211">
    <property type="entry name" value="ABC_TRANSPORTER_1"/>
    <property type="match status" value="2"/>
</dbReference>
<dbReference type="InterPro" id="IPR003439">
    <property type="entry name" value="ABC_transporter-like_ATP-bd"/>
</dbReference>
<evidence type="ECO:0000256" key="10">
    <source>
        <dbReference type="ARBA" id="ARBA00023204"/>
    </source>
</evidence>
<evidence type="ECO:0000256" key="13">
    <source>
        <dbReference type="ARBA" id="ARBA00042156"/>
    </source>
</evidence>
<dbReference type="RefSeq" id="WP_127163609.1">
    <property type="nucleotide sequence ID" value="NZ_CP029822.1"/>
</dbReference>
<dbReference type="PROSITE" id="PS50893">
    <property type="entry name" value="ABC_TRANSPORTER_2"/>
    <property type="match status" value="1"/>
</dbReference>
<evidence type="ECO:0000256" key="9">
    <source>
        <dbReference type="ARBA" id="ARBA00023125"/>
    </source>
</evidence>
<evidence type="ECO:0000259" key="14">
    <source>
        <dbReference type="PROSITE" id="PS50893"/>
    </source>
</evidence>
<dbReference type="AlphaFoldDB" id="A0A3S9XEQ9"/>
<reference evidence="16" key="1">
    <citation type="submission" date="2018-06" db="EMBL/GenBank/DDBJ databases">
        <title>Complete genome of Pseudomonas insecticola strain QZS01.</title>
        <authorList>
            <person name="Wang J."/>
            <person name="Su Q."/>
        </authorList>
    </citation>
    <scope>NUCLEOTIDE SEQUENCE [LARGE SCALE GENOMIC DNA]</scope>
    <source>
        <strain evidence="16">QZS01</strain>
    </source>
</reference>